<comment type="similarity">
    <text evidence="1">Belongs to the 'GDSL' lipolytic enzyme family.</text>
</comment>
<dbReference type="Gene3D" id="3.40.50.1110">
    <property type="entry name" value="SGNH hydrolase"/>
    <property type="match status" value="1"/>
</dbReference>
<dbReference type="InterPro" id="IPR001087">
    <property type="entry name" value="GDSL"/>
</dbReference>
<evidence type="ECO:0000256" key="1">
    <source>
        <dbReference type="ARBA" id="ARBA00008668"/>
    </source>
</evidence>
<comment type="caution">
    <text evidence="3">The sequence shown here is derived from an EMBL/GenBank/DDBJ whole genome shotgun (WGS) entry which is preliminary data.</text>
</comment>
<evidence type="ECO:0000313" key="4">
    <source>
        <dbReference type="Proteomes" id="UP000828251"/>
    </source>
</evidence>
<reference evidence="3 4" key="1">
    <citation type="journal article" date="2021" name="Plant Biotechnol. J.">
        <title>Multi-omics assisted identification of the key and species-specific regulatory components of drought-tolerant mechanisms in Gossypium stocksii.</title>
        <authorList>
            <person name="Yu D."/>
            <person name="Ke L."/>
            <person name="Zhang D."/>
            <person name="Wu Y."/>
            <person name="Sun Y."/>
            <person name="Mei J."/>
            <person name="Sun J."/>
            <person name="Sun Y."/>
        </authorList>
    </citation>
    <scope>NUCLEOTIDE SEQUENCE [LARGE SCALE GENOMIC DNA]</scope>
    <source>
        <strain evidence="4">cv. E1</strain>
        <tissue evidence="3">Leaf</tissue>
    </source>
</reference>
<dbReference type="Proteomes" id="UP000828251">
    <property type="component" value="Unassembled WGS sequence"/>
</dbReference>
<evidence type="ECO:0000256" key="2">
    <source>
        <dbReference type="ARBA" id="ARBA00022729"/>
    </source>
</evidence>
<name>A0A9D4AF91_9ROSI</name>
<dbReference type="PANTHER" id="PTHR45966">
    <property type="entry name" value="GDSL-LIKE LIPASE/ACYLHYDROLASE"/>
    <property type="match status" value="1"/>
</dbReference>
<protein>
    <submittedName>
        <fullName evidence="3">Uncharacterized protein</fullName>
    </submittedName>
</protein>
<evidence type="ECO:0000313" key="3">
    <source>
        <dbReference type="EMBL" id="KAH1120392.1"/>
    </source>
</evidence>
<keyword evidence="4" id="KW-1185">Reference proteome</keyword>
<dbReference type="EMBL" id="JAIQCV010000002">
    <property type="protein sequence ID" value="KAH1120392.1"/>
    <property type="molecule type" value="Genomic_DNA"/>
</dbReference>
<dbReference type="InterPro" id="IPR044552">
    <property type="entry name" value="GLIP1-5/GLL25"/>
</dbReference>
<sequence length="143" mass="16407">MEMMPLGCLPYIKAQNGGCCIDGITQFAKLHNSGFPKALNELKEKLDGFKYAHYNFFESVGERLNNPSKYGNGEGRGVYSCGGKRRVTEFILCDNPDDYLFFDAYHFSEKAYQQFAKLMWGGTIDVVWPYNFKTLFQANDQMF</sequence>
<dbReference type="InterPro" id="IPR036514">
    <property type="entry name" value="SGNH_hydro_sf"/>
</dbReference>
<gene>
    <name evidence="3" type="ORF">J1N35_003552</name>
</gene>
<dbReference type="GO" id="GO:0016298">
    <property type="term" value="F:lipase activity"/>
    <property type="evidence" value="ECO:0007669"/>
    <property type="project" value="TreeGrafter"/>
</dbReference>
<proteinExistence type="inferred from homology"/>
<dbReference type="PANTHER" id="PTHR45966:SF36">
    <property type="entry name" value="INACTIVE GDSL ESTERASE_LIPASE-LIKE PROTEIN 25"/>
    <property type="match status" value="1"/>
</dbReference>
<accession>A0A9D4AF91</accession>
<dbReference type="Pfam" id="PF00657">
    <property type="entry name" value="Lipase_GDSL"/>
    <property type="match status" value="1"/>
</dbReference>
<organism evidence="3 4">
    <name type="scientific">Gossypium stocksii</name>
    <dbReference type="NCBI Taxonomy" id="47602"/>
    <lineage>
        <taxon>Eukaryota</taxon>
        <taxon>Viridiplantae</taxon>
        <taxon>Streptophyta</taxon>
        <taxon>Embryophyta</taxon>
        <taxon>Tracheophyta</taxon>
        <taxon>Spermatophyta</taxon>
        <taxon>Magnoliopsida</taxon>
        <taxon>eudicotyledons</taxon>
        <taxon>Gunneridae</taxon>
        <taxon>Pentapetalae</taxon>
        <taxon>rosids</taxon>
        <taxon>malvids</taxon>
        <taxon>Malvales</taxon>
        <taxon>Malvaceae</taxon>
        <taxon>Malvoideae</taxon>
        <taxon>Gossypium</taxon>
    </lineage>
</organism>
<dbReference type="OrthoDB" id="1600564at2759"/>
<dbReference type="AlphaFoldDB" id="A0A9D4AF91"/>
<keyword evidence="2" id="KW-0732">Signal</keyword>